<dbReference type="EMBL" id="PRFC01000135">
    <property type="protein sequence ID" value="PWV05295.1"/>
    <property type="molecule type" value="Genomic_DNA"/>
</dbReference>
<dbReference type="VEuPathDB" id="TriTrypDB:TCDM_10100"/>
<dbReference type="VEuPathDB" id="TriTrypDB:C4B63_9g487"/>
<proteinExistence type="predicted"/>
<dbReference type="SUPFAM" id="SSF48371">
    <property type="entry name" value="ARM repeat"/>
    <property type="match status" value="1"/>
</dbReference>
<name>A0A2V2WAD9_TRYCR</name>
<dbReference type="InterPro" id="IPR023696">
    <property type="entry name" value="Ureohydrolase_dom_sf"/>
</dbReference>
<dbReference type="VEuPathDB" id="TriTrypDB:Tc_MARK_2797"/>
<evidence type="ECO:0000256" key="1">
    <source>
        <dbReference type="SAM" id="MobiDB-lite"/>
    </source>
</evidence>
<evidence type="ECO:0000313" key="4">
    <source>
        <dbReference type="Proteomes" id="UP000246078"/>
    </source>
</evidence>
<dbReference type="VEuPathDB" id="TriTrypDB:TcCLB.506821.140"/>
<feature type="domain" description="Histone deacetylase" evidence="2">
    <location>
        <begin position="79"/>
        <end position="385"/>
    </location>
</feature>
<organism evidence="3 4">
    <name type="scientific">Trypanosoma cruzi</name>
    <dbReference type="NCBI Taxonomy" id="5693"/>
    <lineage>
        <taxon>Eukaryota</taxon>
        <taxon>Discoba</taxon>
        <taxon>Euglenozoa</taxon>
        <taxon>Kinetoplastea</taxon>
        <taxon>Metakinetoplastina</taxon>
        <taxon>Trypanosomatida</taxon>
        <taxon>Trypanosomatidae</taxon>
        <taxon>Trypanosoma</taxon>
        <taxon>Schizotrypanum</taxon>
    </lineage>
</organism>
<dbReference type="GO" id="GO:0040029">
    <property type="term" value="P:epigenetic regulation of gene expression"/>
    <property type="evidence" value="ECO:0007669"/>
    <property type="project" value="TreeGrafter"/>
</dbReference>
<evidence type="ECO:0000259" key="2">
    <source>
        <dbReference type="Pfam" id="PF00850"/>
    </source>
</evidence>
<dbReference type="SUPFAM" id="SSF52768">
    <property type="entry name" value="Arginase/deacetylase"/>
    <property type="match status" value="1"/>
</dbReference>
<dbReference type="VEuPathDB" id="TriTrypDB:TcYC6_0051300"/>
<gene>
    <name evidence="3" type="ORF">C3747_135g72</name>
</gene>
<dbReference type="AlphaFoldDB" id="A0A2V2WAD9"/>
<dbReference type="VEuPathDB" id="TriTrypDB:TcCL_ESM08349"/>
<dbReference type="Proteomes" id="UP000246078">
    <property type="component" value="Unassembled WGS sequence"/>
</dbReference>
<reference evidence="3 4" key="1">
    <citation type="journal article" date="2018" name="Microb. Genom.">
        <title>Expanding an expanded genome: long-read sequencing of Trypanosoma cruzi.</title>
        <authorList>
            <person name="Berna L."/>
            <person name="Rodriguez M."/>
            <person name="Chiribao M.L."/>
            <person name="Parodi-Talice A."/>
            <person name="Pita S."/>
            <person name="Rijo G."/>
            <person name="Alvarez-Valin F."/>
            <person name="Robello C."/>
        </authorList>
    </citation>
    <scope>NUCLEOTIDE SEQUENCE [LARGE SCALE GENOMIC DNA]</scope>
    <source>
        <strain evidence="3 4">TCC</strain>
    </source>
</reference>
<dbReference type="PANTHER" id="PTHR10625">
    <property type="entry name" value="HISTONE DEACETYLASE HDAC1-RELATED"/>
    <property type="match status" value="1"/>
</dbReference>
<dbReference type="Pfam" id="PF00850">
    <property type="entry name" value="Hist_deacetyl"/>
    <property type="match status" value="1"/>
</dbReference>
<sequence>MVFTAAVAGKTSLPPPVAIIVGHNIDASAMPITYERNRFVIDMLHHYACPVFSHKKSGDAMNTVSSDVFEWVLEPLPVVGVEDMTAFHDRAYLNYLSIREALSEVDERASTVKRSRAEGIQPPVSRRSSAQTQPPLRVLPDLVPISTDEEYGLVNENMPFVGMWRTIQATVSGTLLAARLLAQPGRFAAIHWFGGRHHAKQRTAGGFCFANDVVLGVLELKKLLSSDKNGILVVDVDAHHGDGTQSAFLHDNSVLTLSMHAHGVGIFPGTGGIEETGAGLGRGFTMNVPLPEGATDILAVTLMYRAIHFAFKKLGECLAAIVIVCGSDALSGDPLGALNLTVGGMQSIIRILLKEAARRSLKVLLLGAGGYVDTSCARLAGVVTKDVLSCAAAMRLGKAEYFGDSANLGDNLGVAVPEGCEYFTRYGPSFLMHGLPPARVSKLYRLPYGSPLFMRMQRAATKEALRRRRNQEQDEEEDDDEEGEEEDEEEGEEEDEEEDEEEGEEEGEGEEEEEGEEEA</sequence>
<dbReference type="OrthoDB" id="73273at2759"/>
<dbReference type="GO" id="GO:0004407">
    <property type="term" value="F:histone deacetylase activity"/>
    <property type="evidence" value="ECO:0007669"/>
    <property type="project" value="TreeGrafter"/>
</dbReference>
<dbReference type="VEuPathDB" id="TriTrypDB:C3747_135g72"/>
<dbReference type="InterPro" id="IPR037138">
    <property type="entry name" value="His_deacetylse_dom_sf"/>
</dbReference>
<evidence type="ECO:0000313" key="3">
    <source>
        <dbReference type="EMBL" id="PWV05295.1"/>
    </source>
</evidence>
<protein>
    <submittedName>
        <fullName evidence="3">Putative histone deacetylase</fullName>
    </submittedName>
</protein>
<dbReference type="SMR" id="A0A2V2WAD9"/>
<dbReference type="VEuPathDB" id="TriTrypDB:ECC02_009005"/>
<dbReference type="VEuPathDB" id="TriTrypDB:TcCLB.504159.80"/>
<comment type="caution">
    <text evidence="3">The sequence shown here is derived from an EMBL/GenBank/DDBJ whole genome shotgun (WGS) entry which is preliminary data.</text>
</comment>
<accession>A0A2V2WAD9</accession>
<feature type="compositionally biased region" description="Acidic residues" evidence="1">
    <location>
        <begin position="473"/>
        <end position="519"/>
    </location>
</feature>
<dbReference type="InterPro" id="IPR023801">
    <property type="entry name" value="His_deacetylse_dom"/>
</dbReference>
<dbReference type="VEuPathDB" id="TriTrypDB:TcBrA4_0102540"/>
<dbReference type="Gene3D" id="3.40.800.20">
    <property type="entry name" value="Histone deacetylase domain"/>
    <property type="match status" value="1"/>
</dbReference>
<dbReference type="PRINTS" id="PR01270">
    <property type="entry name" value="HDASUPER"/>
</dbReference>
<dbReference type="OMA" id="MEKCWAN"/>
<feature type="region of interest" description="Disordered" evidence="1">
    <location>
        <begin position="113"/>
        <end position="132"/>
    </location>
</feature>
<feature type="region of interest" description="Disordered" evidence="1">
    <location>
        <begin position="464"/>
        <end position="519"/>
    </location>
</feature>
<dbReference type="VEuPathDB" id="TriTrypDB:BCY84_18227"/>
<dbReference type="PANTHER" id="PTHR10625:SF10">
    <property type="entry name" value="HISTONE DEACETYLASE HDAC1"/>
    <property type="match status" value="1"/>
</dbReference>
<dbReference type="VEuPathDB" id="TriTrypDB:TcG_08673"/>
<dbReference type="InterPro" id="IPR016024">
    <property type="entry name" value="ARM-type_fold"/>
</dbReference>
<dbReference type="InterPro" id="IPR000286">
    <property type="entry name" value="HDACs"/>
</dbReference>
<dbReference type="VEuPathDB" id="TriTrypDB:TCSYLVIO_004050"/>